<evidence type="ECO:0000313" key="3">
    <source>
        <dbReference type="Proteomes" id="UP000001307"/>
    </source>
</evidence>
<accession>E4X5N3</accession>
<name>E4X5N3_OIKDI</name>
<dbReference type="Pfam" id="PF14741">
    <property type="entry name" value="GH114_assoc"/>
    <property type="match status" value="1"/>
</dbReference>
<dbReference type="OrthoDB" id="10384737at2759"/>
<protein>
    <recommendedName>
        <fullName evidence="1">Glycosyl-hydrolase 114-associated domain-containing protein</fullName>
    </recommendedName>
</protein>
<gene>
    <name evidence="2" type="ORF">GSOID_T00002498001</name>
</gene>
<organism evidence="2">
    <name type="scientific">Oikopleura dioica</name>
    <name type="common">Tunicate</name>
    <dbReference type="NCBI Taxonomy" id="34765"/>
    <lineage>
        <taxon>Eukaryota</taxon>
        <taxon>Metazoa</taxon>
        <taxon>Chordata</taxon>
        <taxon>Tunicata</taxon>
        <taxon>Appendicularia</taxon>
        <taxon>Copelata</taxon>
        <taxon>Oikopleuridae</taxon>
        <taxon>Oikopleura</taxon>
    </lineage>
</organism>
<evidence type="ECO:0000313" key="2">
    <source>
        <dbReference type="EMBL" id="CBY07519.1"/>
    </source>
</evidence>
<dbReference type="InterPro" id="IPR049922">
    <property type="entry name" value="GH114_assoc"/>
</dbReference>
<dbReference type="AlphaFoldDB" id="E4X5N3"/>
<dbReference type="EMBL" id="FN653026">
    <property type="protein sequence ID" value="CBY07519.1"/>
    <property type="molecule type" value="Genomic_DNA"/>
</dbReference>
<proteinExistence type="predicted"/>
<feature type="domain" description="Glycosyl-hydrolase 114-associated" evidence="1">
    <location>
        <begin position="300"/>
        <end position="410"/>
    </location>
</feature>
<sequence>MAFLNETVAGWLLRGHRRAGMEGSGENVDYTLDENRGDYEYDEFGNKKKKNQASYSPPVYSPPSYDSSYSSGYNYGGYGKAYSASVYAYALNCWPANFDTDKLVHKDTGNTDPYEVFSTGPLHYYGSEMKSLKNGGTAAAAPAAAANNRGGLYHYGWENDESVVGDTAAGEYKVNALPSQWVHYHSARHAGCLYELAGFDYSADTYDHVYQARYFNGYFDFDWATNTAAVEGATYVPNWVHFFNAHLLVGGIISRSTVPPAGGYISTTAINANVVIANPQYEGLGFLNFIATYKVDGKATGEHYQEFIDMTKKTNGGATFDTYNAINTAANTQHTDGVGGEWFFDGWMGTWTFNILNADTTTWHSVYSETSAAAGSWTDDNFAISSFPHNELGKDFRFNLRILTKDSDPTNEIPESYYWYKVNTIEITFPHAVAYALHNDYKRLSSVTSTFTAVTGPITTDPVNTNAYQMMNVVNAEERVNIIPPLDIGTWDDVSFLRAEDWVRGSETNGLKYNRINGYLDTQVLGSVATAANWCNHATGDAADEDFCATKFKIEGLMNTYDEHFAAQKGNIQEIWIQLSYAMRNTAIGDTNAEEAYNVDSPFPYLHFHATEITSIVATCSTDNVHNGNTCDKYSVAAHHKGDGPYGG</sequence>
<dbReference type="InParanoid" id="E4X5N3"/>
<dbReference type="Proteomes" id="UP000001307">
    <property type="component" value="Unassembled WGS sequence"/>
</dbReference>
<evidence type="ECO:0000259" key="1">
    <source>
        <dbReference type="Pfam" id="PF14741"/>
    </source>
</evidence>
<reference evidence="2" key="1">
    <citation type="journal article" date="2010" name="Science">
        <title>Plasticity of animal genome architecture unmasked by rapid evolution of a pelagic tunicate.</title>
        <authorList>
            <person name="Denoeud F."/>
            <person name="Henriet S."/>
            <person name="Mungpakdee S."/>
            <person name="Aury J.M."/>
            <person name="Da Silva C."/>
            <person name="Brinkmann H."/>
            <person name="Mikhaleva J."/>
            <person name="Olsen L.C."/>
            <person name="Jubin C."/>
            <person name="Canestro C."/>
            <person name="Bouquet J.M."/>
            <person name="Danks G."/>
            <person name="Poulain J."/>
            <person name="Campsteijn C."/>
            <person name="Adamski M."/>
            <person name="Cross I."/>
            <person name="Yadetie F."/>
            <person name="Muffato M."/>
            <person name="Louis A."/>
            <person name="Butcher S."/>
            <person name="Tsagkogeorga G."/>
            <person name="Konrad A."/>
            <person name="Singh S."/>
            <person name="Jensen M.F."/>
            <person name="Cong E.H."/>
            <person name="Eikeseth-Otteraa H."/>
            <person name="Noel B."/>
            <person name="Anthouard V."/>
            <person name="Porcel B.M."/>
            <person name="Kachouri-Lafond R."/>
            <person name="Nishino A."/>
            <person name="Ugolini M."/>
            <person name="Chourrout P."/>
            <person name="Nishida H."/>
            <person name="Aasland R."/>
            <person name="Huzurbazar S."/>
            <person name="Westhof E."/>
            <person name="Delsuc F."/>
            <person name="Lehrach H."/>
            <person name="Reinhardt R."/>
            <person name="Weissenbach J."/>
            <person name="Roy S.W."/>
            <person name="Artiguenave F."/>
            <person name="Postlethwait J.H."/>
            <person name="Manak J.R."/>
            <person name="Thompson E.M."/>
            <person name="Jaillon O."/>
            <person name="Du Pasquier L."/>
            <person name="Boudinot P."/>
            <person name="Liberles D.A."/>
            <person name="Volff J.N."/>
            <person name="Philippe H."/>
            <person name="Lenhard B."/>
            <person name="Roest Crollius H."/>
            <person name="Wincker P."/>
            <person name="Chourrout D."/>
        </authorList>
    </citation>
    <scope>NUCLEOTIDE SEQUENCE [LARGE SCALE GENOMIC DNA]</scope>
</reference>
<keyword evidence="3" id="KW-1185">Reference proteome</keyword>